<dbReference type="AlphaFoldDB" id="A6W1P4"/>
<dbReference type="EMBL" id="CP000749">
    <property type="protein sequence ID" value="ABR72623.1"/>
    <property type="molecule type" value="Genomic_DNA"/>
</dbReference>
<organism evidence="1">
    <name type="scientific">Marinomonas sp. (strain MWYL1)</name>
    <dbReference type="NCBI Taxonomy" id="400668"/>
    <lineage>
        <taxon>Bacteria</taxon>
        <taxon>Pseudomonadati</taxon>
        <taxon>Pseudomonadota</taxon>
        <taxon>Gammaproteobacteria</taxon>
        <taxon>Oceanospirillales</taxon>
        <taxon>Oceanospirillaceae</taxon>
        <taxon>Marinomonas</taxon>
    </lineage>
</organism>
<dbReference type="InterPro" id="IPR009351">
    <property type="entry name" value="AlkZ-like"/>
</dbReference>
<dbReference type="Pfam" id="PF06224">
    <property type="entry name" value="AlkZ-like"/>
    <property type="match status" value="1"/>
</dbReference>
<dbReference type="eggNOG" id="COG3214">
    <property type="taxonomic scope" value="Bacteria"/>
</dbReference>
<name>A6W1P4_MARMS</name>
<proteinExistence type="predicted"/>
<reference evidence="1" key="1">
    <citation type="submission" date="2007-06" db="EMBL/GenBank/DDBJ databases">
        <title>Complete sequence of Marinomonas sp. MWYL1.</title>
        <authorList>
            <consortium name="US DOE Joint Genome Institute"/>
            <person name="Copeland A."/>
            <person name="Lucas S."/>
            <person name="Lapidus A."/>
            <person name="Barry K."/>
            <person name="Glavina del Rio T."/>
            <person name="Dalin E."/>
            <person name="Tice H."/>
            <person name="Pitluck S."/>
            <person name="Kiss H."/>
            <person name="Brettin T."/>
            <person name="Bruce D."/>
            <person name="Detter J.C."/>
            <person name="Han C."/>
            <person name="Schmutz J."/>
            <person name="Larimer F."/>
            <person name="Land M."/>
            <person name="Hauser L."/>
            <person name="Kyrpides N."/>
            <person name="Kim E."/>
            <person name="Johnston A.W.B."/>
            <person name="Todd J.D."/>
            <person name="Rogers R."/>
            <person name="Wexler M."/>
            <person name="Bond P.L."/>
            <person name="Li Y."/>
            <person name="Richardson P."/>
        </authorList>
    </citation>
    <scope>NUCLEOTIDE SEQUENCE [LARGE SCALE GENOMIC DNA]</scope>
    <source>
        <strain evidence="1">MWYL1</strain>
    </source>
</reference>
<gene>
    <name evidence="1" type="ordered locus">Mmwyl1_3722</name>
</gene>
<dbReference type="PANTHER" id="PTHR30528">
    <property type="entry name" value="CYTOPLASMIC PROTEIN"/>
    <property type="match status" value="1"/>
</dbReference>
<protein>
    <submittedName>
        <fullName evidence="1">Uncharacterized protein</fullName>
    </submittedName>
</protein>
<sequence length="104" mass="12369">MFQYDYQIECYVPEPKRQYGYFCLPLLFRGEFISRMDCKAHRKERRLEIKSLYLEKQSFDDGMVISAFVAVIKAFSEFQQCDSVMLTAVEPKHLMQILINRLGQ</sequence>
<dbReference type="HOGENOM" id="CLU_2246782_0_0_6"/>
<evidence type="ECO:0000313" key="1">
    <source>
        <dbReference type="EMBL" id="ABR72623.1"/>
    </source>
</evidence>
<dbReference type="KEGG" id="mmw:Mmwyl1_3722"/>
<dbReference type="PANTHER" id="PTHR30528:SF0">
    <property type="entry name" value="CYTOPLASMIC PROTEIN"/>
    <property type="match status" value="1"/>
</dbReference>
<accession>A6W1P4</accession>
<dbReference type="STRING" id="400668.Mmwyl1_3722"/>